<evidence type="ECO:0000256" key="1">
    <source>
        <dbReference type="ARBA" id="ARBA00001933"/>
    </source>
</evidence>
<evidence type="ECO:0000313" key="8">
    <source>
        <dbReference type="Proteomes" id="UP000008782"/>
    </source>
</evidence>
<dbReference type="Proteomes" id="UP000008782">
    <property type="component" value="Unassembled WGS sequence"/>
</dbReference>
<dbReference type="AlphaFoldDB" id="E3QZK0"/>
<comment type="similarity">
    <text evidence="2">Belongs to the class-II pyridoxal-phosphate-dependent aminotransferase family. BioF subfamily.</text>
</comment>
<dbReference type="InterPro" id="IPR015424">
    <property type="entry name" value="PyrdxlP-dep_Trfase"/>
</dbReference>
<evidence type="ECO:0000256" key="5">
    <source>
        <dbReference type="RuleBase" id="RU003693"/>
    </source>
</evidence>
<accession>E3QZK0</accession>
<organism evidence="8">
    <name type="scientific">Colletotrichum graminicola (strain M1.001 / M2 / FGSC 10212)</name>
    <name type="common">Maize anthracnose fungus</name>
    <name type="synonym">Glomerella graminicola</name>
    <dbReference type="NCBI Taxonomy" id="645133"/>
    <lineage>
        <taxon>Eukaryota</taxon>
        <taxon>Fungi</taxon>
        <taxon>Dikarya</taxon>
        <taxon>Ascomycota</taxon>
        <taxon>Pezizomycotina</taxon>
        <taxon>Sordariomycetes</taxon>
        <taxon>Hypocreomycetidae</taxon>
        <taxon>Glomerellales</taxon>
        <taxon>Glomerellaceae</taxon>
        <taxon>Colletotrichum</taxon>
        <taxon>Colletotrichum graminicola species complex</taxon>
    </lineage>
</organism>
<keyword evidence="8" id="KW-1185">Reference proteome</keyword>
<gene>
    <name evidence="7" type="ORF">GLRG_11433</name>
</gene>
<dbReference type="GO" id="GO:0008483">
    <property type="term" value="F:transaminase activity"/>
    <property type="evidence" value="ECO:0007669"/>
    <property type="project" value="UniProtKB-KW"/>
</dbReference>
<dbReference type="VEuPathDB" id="FungiDB:GLRG_11433"/>
<dbReference type="InterPro" id="IPR015422">
    <property type="entry name" value="PyrdxlP-dep_Trfase_small"/>
</dbReference>
<keyword evidence="3 7" id="KW-0808">Transferase</keyword>
<proteinExistence type="inferred from homology"/>
<keyword evidence="4 5" id="KW-0663">Pyridoxal phosphate</keyword>
<evidence type="ECO:0000256" key="4">
    <source>
        <dbReference type="ARBA" id="ARBA00022898"/>
    </source>
</evidence>
<dbReference type="Gene3D" id="3.40.640.10">
    <property type="entry name" value="Type I PLP-dependent aspartate aminotransferase-like (Major domain)"/>
    <property type="match status" value="1"/>
</dbReference>
<comment type="cofactor">
    <cofactor evidence="1 5">
        <name>pyridoxal 5'-phosphate</name>
        <dbReference type="ChEBI" id="CHEBI:597326"/>
    </cofactor>
</comment>
<dbReference type="GO" id="GO:0009102">
    <property type="term" value="P:biotin biosynthetic process"/>
    <property type="evidence" value="ECO:0007669"/>
    <property type="project" value="TreeGrafter"/>
</dbReference>
<sequence>MNATADESVFSQIAEWNQAQELRAPKTKGTFYRNLEEALDLRRSQHNLITLRKRKDNIDFSSNDFLSLATSGQLREAFLEELGRFPNFPVGSTGSRLLDGNNDYFEELEAEIAEFHGAERGLIVNSGFEGNSAIFSSIPRPGDAIVYDELVHASAHEGMSRCMTEIKKSFRHNDVDSFRDSMEMVLEAHPLIQRGQRSVLVAVETVYSMDGDICPLGDMIEAAKEVLPHGNFQFIVDEAHATGVIGEKGAGLVSALGLQKAVAIRLHTFSKALGASGAAILCNDTVRTMLVNHARPICFTTAASFPTLAAIKAAYRLLKTGETELARKRLNAHIRLFYKSITSNSYYKEVRDAGIIDIPLADEWESQSILSHIVAVLTQPRHNYFLSIHLQLLRFWAFPVDPPAVPKGTNRVRIAFHASITDDQVVGLANAICEWATEMLEIKKTGKEGALPTAAQQVYKITSLTPRFDQYSVEC</sequence>
<dbReference type="HOGENOM" id="CLU_015846_3_0_1"/>
<dbReference type="RefSeq" id="XP_008100308.1">
    <property type="nucleotide sequence ID" value="XM_008102117.1"/>
</dbReference>
<feature type="domain" description="Aminotransferase class I/classII large" evidence="6">
    <location>
        <begin position="56"/>
        <end position="432"/>
    </location>
</feature>
<dbReference type="OrthoDB" id="2382073at2759"/>
<reference evidence="8" key="1">
    <citation type="journal article" date="2012" name="Nat. Genet.">
        <title>Lifestyle transitions in plant pathogenic Colletotrichum fungi deciphered by genome and transcriptome analyses.</title>
        <authorList>
            <person name="O'Connell R.J."/>
            <person name="Thon M.R."/>
            <person name="Hacquard S."/>
            <person name="Amyotte S.G."/>
            <person name="Kleemann J."/>
            <person name="Torres M.F."/>
            <person name="Damm U."/>
            <person name="Buiate E.A."/>
            <person name="Epstein L."/>
            <person name="Alkan N."/>
            <person name="Altmueller J."/>
            <person name="Alvarado-Balderrama L."/>
            <person name="Bauser C.A."/>
            <person name="Becker C."/>
            <person name="Birren B.W."/>
            <person name="Chen Z."/>
            <person name="Choi J."/>
            <person name="Crouch J.A."/>
            <person name="Duvick J.P."/>
            <person name="Farman M.A."/>
            <person name="Gan P."/>
            <person name="Heiman D."/>
            <person name="Henrissat B."/>
            <person name="Howard R.J."/>
            <person name="Kabbage M."/>
            <person name="Koch C."/>
            <person name="Kracher B."/>
            <person name="Kubo Y."/>
            <person name="Law A.D."/>
            <person name="Lebrun M.-H."/>
            <person name="Lee Y.-H."/>
            <person name="Miyara I."/>
            <person name="Moore N."/>
            <person name="Neumann U."/>
            <person name="Nordstroem K."/>
            <person name="Panaccione D.G."/>
            <person name="Panstruga R."/>
            <person name="Place M."/>
            <person name="Proctor R.H."/>
            <person name="Prusky D."/>
            <person name="Rech G."/>
            <person name="Reinhardt R."/>
            <person name="Rollins J.A."/>
            <person name="Rounsley S."/>
            <person name="Schardl C.L."/>
            <person name="Schwartz D.C."/>
            <person name="Shenoy N."/>
            <person name="Shirasu K."/>
            <person name="Sikhakolli U.R."/>
            <person name="Stueber K."/>
            <person name="Sukno S.A."/>
            <person name="Sweigard J.A."/>
            <person name="Takano Y."/>
            <person name="Takahara H."/>
            <person name="Trail F."/>
            <person name="van der Does H.C."/>
            <person name="Voll L.M."/>
            <person name="Will I."/>
            <person name="Young S."/>
            <person name="Zeng Q."/>
            <person name="Zhang J."/>
            <person name="Zhou S."/>
            <person name="Dickman M.B."/>
            <person name="Schulze-Lefert P."/>
            <person name="Ver Loren van Themaat E."/>
            <person name="Ma L.-J."/>
            <person name="Vaillancourt L.J."/>
        </authorList>
    </citation>
    <scope>NUCLEOTIDE SEQUENCE [LARGE SCALE GENOMIC DNA]</scope>
    <source>
        <strain evidence="8">M1.001 / M2 / FGSC 10212</strain>
    </source>
</reference>
<protein>
    <submittedName>
        <fullName evidence="7">Aminotransferase class I and II</fullName>
    </submittedName>
</protein>
<evidence type="ECO:0000256" key="3">
    <source>
        <dbReference type="ARBA" id="ARBA00022679"/>
    </source>
</evidence>
<dbReference type="PROSITE" id="PS00599">
    <property type="entry name" value="AA_TRANSFER_CLASS_2"/>
    <property type="match status" value="1"/>
</dbReference>
<dbReference type="GO" id="GO:0030170">
    <property type="term" value="F:pyridoxal phosphate binding"/>
    <property type="evidence" value="ECO:0007669"/>
    <property type="project" value="InterPro"/>
</dbReference>
<dbReference type="InterPro" id="IPR004839">
    <property type="entry name" value="Aminotransferase_I/II_large"/>
</dbReference>
<dbReference type="PANTHER" id="PTHR13693:SF77">
    <property type="entry name" value="8-AMINO-7-OXONONANOATE SYNTHASE"/>
    <property type="match status" value="1"/>
</dbReference>
<dbReference type="EMBL" id="GG697417">
    <property type="protein sequence ID" value="EFQ36288.1"/>
    <property type="molecule type" value="Genomic_DNA"/>
</dbReference>
<name>E3QZK0_COLGM</name>
<evidence type="ECO:0000256" key="2">
    <source>
        <dbReference type="ARBA" id="ARBA00010008"/>
    </source>
</evidence>
<dbReference type="Gene3D" id="3.90.1150.10">
    <property type="entry name" value="Aspartate Aminotransferase, domain 1"/>
    <property type="match status" value="1"/>
</dbReference>
<dbReference type="STRING" id="645133.E3QZK0"/>
<dbReference type="InterPro" id="IPR050087">
    <property type="entry name" value="AON_synthase_class-II"/>
</dbReference>
<dbReference type="InterPro" id="IPR001917">
    <property type="entry name" value="Aminotrans_II_pyridoxalP_BS"/>
</dbReference>
<dbReference type="SUPFAM" id="SSF53383">
    <property type="entry name" value="PLP-dependent transferases"/>
    <property type="match status" value="1"/>
</dbReference>
<dbReference type="Pfam" id="PF00155">
    <property type="entry name" value="Aminotran_1_2"/>
    <property type="match status" value="1"/>
</dbReference>
<dbReference type="InterPro" id="IPR015421">
    <property type="entry name" value="PyrdxlP-dep_Trfase_major"/>
</dbReference>
<evidence type="ECO:0000313" key="7">
    <source>
        <dbReference type="EMBL" id="EFQ36288.1"/>
    </source>
</evidence>
<keyword evidence="7" id="KW-0032">Aminotransferase</keyword>
<dbReference type="GeneID" id="24416797"/>
<dbReference type="eggNOG" id="KOG1359">
    <property type="taxonomic scope" value="Eukaryota"/>
</dbReference>
<dbReference type="PANTHER" id="PTHR13693">
    <property type="entry name" value="CLASS II AMINOTRANSFERASE/8-AMINO-7-OXONONANOATE SYNTHASE"/>
    <property type="match status" value="1"/>
</dbReference>
<evidence type="ECO:0000259" key="6">
    <source>
        <dbReference type="Pfam" id="PF00155"/>
    </source>
</evidence>